<evidence type="ECO:0000256" key="5">
    <source>
        <dbReference type="ARBA" id="ARBA00022741"/>
    </source>
</evidence>
<organism evidence="11">
    <name type="scientific">hydrothermal vent metagenome</name>
    <dbReference type="NCBI Taxonomy" id="652676"/>
    <lineage>
        <taxon>unclassified sequences</taxon>
        <taxon>metagenomes</taxon>
        <taxon>ecological metagenomes</taxon>
    </lineage>
</organism>
<dbReference type="InterPro" id="IPR018094">
    <property type="entry name" value="Thymidylate_kinase"/>
</dbReference>
<dbReference type="CDD" id="cd01672">
    <property type="entry name" value="TMPK"/>
    <property type="match status" value="1"/>
</dbReference>
<keyword evidence="4" id="KW-0545">Nucleotide biosynthesis</keyword>
<feature type="region of interest" description="Disordered" evidence="9">
    <location>
        <begin position="1"/>
        <end position="22"/>
    </location>
</feature>
<feature type="compositionally biased region" description="Low complexity" evidence="9">
    <location>
        <begin position="7"/>
        <end position="20"/>
    </location>
</feature>
<dbReference type="HAMAP" id="MF_00165">
    <property type="entry name" value="Thymidylate_kinase"/>
    <property type="match status" value="1"/>
</dbReference>
<dbReference type="AlphaFoldDB" id="A0A170PSX9"/>
<evidence type="ECO:0000256" key="1">
    <source>
        <dbReference type="ARBA" id="ARBA00009776"/>
    </source>
</evidence>
<evidence type="ECO:0000256" key="2">
    <source>
        <dbReference type="ARBA" id="ARBA00012980"/>
    </source>
</evidence>
<keyword evidence="7" id="KW-0067">ATP-binding</keyword>
<name>A0A170PSX9_9ZZZZ</name>
<keyword evidence="6 11" id="KW-0418">Kinase</keyword>
<gene>
    <name evidence="11" type="ORF">MGWOODY_Hyp1037</name>
</gene>
<dbReference type="Gene3D" id="3.40.50.300">
    <property type="entry name" value="P-loop containing nucleotide triphosphate hydrolases"/>
    <property type="match status" value="1"/>
</dbReference>
<evidence type="ECO:0000256" key="3">
    <source>
        <dbReference type="ARBA" id="ARBA00022679"/>
    </source>
</evidence>
<protein>
    <recommendedName>
        <fullName evidence="2">dTMP kinase</fullName>
        <ecNumber evidence="2">2.7.4.9</ecNumber>
    </recommendedName>
</protein>
<comment type="similarity">
    <text evidence="1">Belongs to the thymidylate kinase family.</text>
</comment>
<dbReference type="NCBIfam" id="TIGR00041">
    <property type="entry name" value="DTMP_kinase"/>
    <property type="match status" value="1"/>
</dbReference>
<sequence length="243" mass="26238">MLRQRSRSSASSAEQSKVSARSAAMMAEVSPLRFITLEGGEGTGKSTLQHALAERLRAEGFDVVTTREPGGTPLAEAVRELALHPPAGADWSPMSEALLMNAARSDHLEKLIRPALAEGKWVICDRFADSTRVYQSVKGGVSSNVLKSMESTVLGDTVPTLTLVLDAPLETTAGRRSARNGPDDAFEKRATDFHHAVRQGFISLSQEEPLRCKLIDASRDIASVYAAAWRIVSQTYALNEMAG</sequence>
<comment type="catalytic activity">
    <reaction evidence="8">
        <text>dTMP + ATP = dTDP + ADP</text>
        <dbReference type="Rhea" id="RHEA:13517"/>
        <dbReference type="ChEBI" id="CHEBI:30616"/>
        <dbReference type="ChEBI" id="CHEBI:58369"/>
        <dbReference type="ChEBI" id="CHEBI:63528"/>
        <dbReference type="ChEBI" id="CHEBI:456216"/>
        <dbReference type="EC" id="2.7.4.9"/>
    </reaction>
</comment>
<keyword evidence="5" id="KW-0547">Nucleotide-binding</keyword>
<evidence type="ECO:0000256" key="4">
    <source>
        <dbReference type="ARBA" id="ARBA00022727"/>
    </source>
</evidence>
<proteinExistence type="inferred from homology"/>
<evidence type="ECO:0000256" key="7">
    <source>
        <dbReference type="ARBA" id="ARBA00022840"/>
    </source>
</evidence>
<dbReference type="GO" id="GO:0005829">
    <property type="term" value="C:cytosol"/>
    <property type="evidence" value="ECO:0007669"/>
    <property type="project" value="TreeGrafter"/>
</dbReference>
<dbReference type="Pfam" id="PF02223">
    <property type="entry name" value="Thymidylate_kin"/>
    <property type="match status" value="1"/>
</dbReference>
<evidence type="ECO:0000256" key="8">
    <source>
        <dbReference type="ARBA" id="ARBA00048743"/>
    </source>
</evidence>
<dbReference type="FunFam" id="3.40.50.300:FF:000225">
    <property type="entry name" value="Thymidylate kinase"/>
    <property type="match status" value="1"/>
</dbReference>
<accession>A0A170PSX9</accession>
<dbReference type="GO" id="GO:0006235">
    <property type="term" value="P:dTTP biosynthetic process"/>
    <property type="evidence" value="ECO:0007669"/>
    <property type="project" value="TreeGrafter"/>
</dbReference>
<dbReference type="InterPro" id="IPR018095">
    <property type="entry name" value="Thymidylate_kin_CS"/>
</dbReference>
<evidence type="ECO:0000256" key="9">
    <source>
        <dbReference type="SAM" id="MobiDB-lite"/>
    </source>
</evidence>
<reference evidence="11" key="1">
    <citation type="submission" date="2015-10" db="EMBL/GenBank/DDBJ databases">
        <authorList>
            <person name="Gilbert D.G."/>
        </authorList>
    </citation>
    <scope>NUCLEOTIDE SEQUENCE</scope>
</reference>
<dbReference type="EMBL" id="CZQD01000005">
    <property type="protein sequence ID" value="CUS55672.1"/>
    <property type="molecule type" value="Genomic_DNA"/>
</dbReference>
<dbReference type="SUPFAM" id="SSF52540">
    <property type="entry name" value="P-loop containing nucleoside triphosphate hydrolases"/>
    <property type="match status" value="1"/>
</dbReference>
<dbReference type="GO" id="GO:0006227">
    <property type="term" value="P:dUDP biosynthetic process"/>
    <property type="evidence" value="ECO:0007669"/>
    <property type="project" value="TreeGrafter"/>
</dbReference>
<dbReference type="PROSITE" id="PS01331">
    <property type="entry name" value="THYMIDYLATE_KINASE"/>
    <property type="match status" value="1"/>
</dbReference>
<dbReference type="InterPro" id="IPR027417">
    <property type="entry name" value="P-loop_NTPase"/>
</dbReference>
<dbReference type="PANTHER" id="PTHR10344:SF4">
    <property type="entry name" value="UMP-CMP KINASE 2, MITOCHONDRIAL"/>
    <property type="match status" value="1"/>
</dbReference>
<keyword evidence="3 11" id="KW-0808">Transferase</keyword>
<dbReference type="GO" id="GO:0006233">
    <property type="term" value="P:dTDP biosynthetic process"/>
    <property type="evidence" value="ECO:0007669"/>
    <property type="project" value="InterPro"/>
</dbReference>
<dbReference type="EC" id="2.7.4.9" evidence="2"/>
<evidence type="ECO:0000259" key="10">
    <source>
        <dbReference type="Pfam" id="PF02223"/>
    </source>
</evidence>
<dbReference type="InterPro" id="IPR039430">
    <property type="entry name" value="Thymidylate_kin-like_dom"/>
</dbReference>
<dbReference type="PANTHER" id="PTHR10344">
    <property type="entry name" value="THYMIDYLATE KINASE"/>
    <property type="match status" value="1"/>
</dbReference>
<evidence type="ECO:0000313" key="11">
    <source>
        <dbReference type="EMBL" id="CUS55672.1"/>
    </source>
</evidence>
<feature type="domain" description="Thymidylate kinase-like" evidence="10">
    <location>
        <begin position="37"/>
        <end position="224"/>
    </location>
</feature>
<evidence type="ECO:0000256" key="6">
    <source>
        <dbReference type="ARBA" id="ARBA00022777"/>
    </source>
</evidence>
<dbReference type="GO" id="GO:0005524">
    <property type="term" value="F:ATP binding"/>
    <property type="evidence" value="ECO:0007669"/>
    <property type="project" value="UniProtKB-KW"/>
</dbReference>
<dbReference type="GO" id="GO:0004798">
    <property type="term" value="F:dTMP kinase activity"/>
    <property type="evidence" value="ECO:0007669"/>
    <property type="project" value="UniProtKB-EC"/>
</dbReference>